<keyword evidence="7" id="KW-1185">Reference proteome</keyword>
<dbReference type="Gene3D" id="3.40.190.290">
    <property type="match status" value="1"/>
</dbReference>
<dbReference type="EMBL" id="RXNU01000011">
    <property type="protein sequence ID" value="RTR37577.1"/>
    <property type="molecule type" value="Genomic_DNA"/>
</dbReference>
<dbReference type="FunFam" id="1.10.10.10:FF:000001">
    <property type="entry name" value="LysR family transcriptional regulator"/>
    <property type="match status" value="1"/>
</dbReference>
<dbReference type="GO" id="GO:0003700">
    <property type="term" value="F:DNA-binding transcription factor activity"/>
    <property type="evidence" value="ECO:0007669"/>
    <property type="project" value="InterPro"/>
</dbReference>
<proteinExistence type="inferred from homology"/>
<dbReference type="InterPro" id="IPR036388">
    <property type="entry name" value="WH-like_DNA-bd_sf"/>
</dbReference>
<organism evidence="6 7">
    <name type="scientific">Shewanella canadensis</name>
    <dbReference type="NCBI Taxonomy" id="271096"/>
    <lineage>
        <taxon>Bacteria</taxon>
        <taxon>Pseudomonadati</taxon>
        <taxon>Pseudomonadota</taxon>
        <taxon>Gammaproteobacteria</taxon>
        <taxon>Alteromonadales</taxon>
        <taxon>Shewanellaceae</taxon>
        <taxon>Shewanella</taxon>
    </lineage>
</organism>
<keyword evidence="3" id="KW-0238">DNA-binding</keyword>
<dbReference type="GO" id="GO:0043565">
    <property type="term" value="F:sequence-specific DNA binding"/>
    <property type="evidence" value="ECO:0007669"/>
    <property type="project" value="TreeGrafter"/>
</dbReference>
<sequence>MKTEDLALFNTVAEFSSLTGAARVLNIPVSKVCRHVAQLEQHLGTRLFERTTRSLSLTDAGIELIHRSKKILTEIEALELSIGQLQGNTSGTVTIAAPLDFINLTCNDMLNKFYQQYPGLQLKFISYQSRLNPMEVQADLIFFVSHSNPPDSTMVGHKLSTMKRLFIASPEFITKNPELTHPKQLSNYPCLLSSKGIQPGHVWLWTDENHSNCINVDGPLESESNELCISAAISGQGIAWVPREMCNEQIKSGKLQLLFDGEYGTDVYMWSLFSSRDYLPHRVKVVLDFFKKEIGILLQQSIE</sequence>
<evidence type="ECO:0000313" key="7">
    <source>
        <dbReference type="Proteomes" id="UP000267448"/>
    </source>
</evidence>
<comment type="similarity">
    <text evidence="1">Belongs to the LysR transcriptional regulatory family.</text>
</comment>
<dbReference type="Gene3D" id="1.10.10.10">
    <property type="entry name" value="Winged helix-like DNA-binding domain superfamily/Winged helix DNA-binding domain"/>
    <property type="match status" value="1"/>
</dbReference>
<protein>
    <submittedName>
        <fullName evidence="6">LysR family transcriptional regulator</fullName>
    </submittedName>
</protein>
<accession>A0A431WQ81</accession>
<dbReference type="GO" id="GO:0006351">
    <property type="term" value="P:DNA-templated transcription"/>
    <property type="evidence" value="ECO:0007669"/>
    <property type="project" value="TreeGrafter"/>
</dbReference>
<dbReference type="AlphaFoldDB" id="A0A431WQ81"/>
<feature type="domain" description="HTH lysR-type" evidence="5">
    <location>
        <begin position="1"/>
        <end position="58"/>
    </location>
</feature>
<dbReference type="InterPro" id="IPR000847">
    <property type="entry name" value="LysR_HTH_N"/>
</dbReference>
<dbReference type="RefSeq" id="WP_126521573.1">
    <property type="nucleotide sequence ID" value="NZ_RXNU01000011.1"/>
</dbReference>
<dbReference type="SUPFAM" id="SSF53850">
    <property type="entry name" value="Periplasmic binding protein-like II"/>
    <property type="match status" value="1"/>
</dbReference>
<dbReference type="PANTHER" id="PTHR30537">
    <property type="entry name" value="HTH-TYPE TRANSCRIPTIONAL REGULATOR"/>
    <property type="match status" value="1"/>
</dbReference>
<reference evidence="6 7" key="1">
    <citation type="submission" date="2018-12" db="EMBL/GenBank/DDBJ databases">
        <authorList>
            <person name="Yu L."/>
        </authorList>
    </citation>
    <scope>NUCLEOTIDE SEQUENCE [LARGE SCALE GENOMIC DNA]</scope>
    <source>
        <strain evidence="6 7">HAW-EB2</strain>
    </source>
</reference>
<gene>
    <name evidence="6" type="ORF">EKG38_17760</name>
</gene>
<dbReference type="SUPFAM" id="SSF46785">
    <property type="entry name" value="Winged helix' DNA-binding domain"/>
    <property type="match status" value="1"/>
</dbReference>
<dbReference type="InterPro" id="IPR036390">
    <property type="entry name" value="WH_DNA-bd_sf"/>
</dbReference>
<evidence type="ECO:0000256" key="4">
    <source>
        <dbReference type="ARBA" id="ARBA00023163"/>
    </source>
</evidence>
<evidence type="ECO:0000313" key="6">
    <source>
        <dbReference type="EMBL" id="RTR37577.1"/>
    </source>
</evidence>
<dbReference type="OrthoDB" id="9786526at2"/>
<dbReference type="InterPro" id="IPR005119">
    <property type="entry name" value="LysR_subst-bd"/>
</dbReference>
<name>A0A431WQ81_9GAMM</name>
<evidence type="ECO:0000256" key="3">
    <source>
        <dbReference type="ARBA" id="ARBA00023125"/>
    </source>
</evidence>
<dbReference type="Pfam" id="PF03466">
    <property type="entry name" value="LysR_substrate"/>
    <property type="match status" value="1"/>
</dbReference>
<dbReference type="PANTHER" id="PTHR30537:SF5">
    <property type="entry name" value="HTH-TYPE TRANSCRIPTIONAL ACTIVATOR TTDR-RELATED"/>
    <property type="match status" value="1"/>
</dbReference>
<dbReference type="Pfam" id="PF00126">
    <property type="entry name" value="HTH_1"/>
    <property type="match status" value="1"/>
</dbReference>
<keyword evidence="4" id="KW-0804">Transcription</keyword>
<evidence type="ECO:0000259" key="5">
    <source>
        <dbReference type="PROSITE" id="PS50931"/>
    </source>
</evidence>
<dbReference type="InterPro" id="IPR058163">
    <property type="entry name" value="LysR-type_TF_proteobact-type"/>
</dbReference>
<evidence type="ECO:0000256" key="2">
    <source>
        <dbReference type="ARBA" id="ARBA00023015"/>
    </source>
</evidence>
<comment type="caution">
    <text evidence="6">The sequence shown here is derived from an EMBL/GenBank/DDBJ whole genome shotgun (WGS) entry which is preliminary data.</text>
</comment>
<evidence type="ECO:0000256" key="1">
    <source>
        <dbReference type="ARBA" id="ARBA00009437"/>
    </source>
</evidence>
<dbReference type="CDD" id="cd08422">
    <property type="entry name" value="PBP2_CrgA_like"/>
    <property type="match status" value="1"/>
</dbReference>
<dbReference type="PROSITE" id="PS50931">
    <property type="entry name" value="HTH_LYSR"/>
    <property type="match status" value="1"/>
</dbReference>
<dbReference type="Proteomes" id="UP000267448">
    <property type="component" value="Unassembled WGS sequence"/>
</dbReference>
<keyword evidence="2" id="KW-0805">Transcription regulation</keyword>